<dbReference type="OrthoDB" id="426566at2"/>
<gene>
    <name evidence="1" type="ORF">ACX27_15200</name>
</gene>
<evidence type="ECO:0000313" key="2">
    <source>
        <dbReference type="Proteomes" id="UP000062645"/>
    </source>
</evidence>
<accession>A0A0M4T2V8</accession>
<protein>
    <submittedName>
        <fullName evidence="1">Uncharacterized protein</fullName>
    </submittedName>
</protein>
<dbReference type="EMBL" id="CP012036">
    <property type="protein sequence ID" value="ALF53895.1"/>
    <property type="molecule type" value="Genomic_DNA"/>
</dbReference>
<dbReference type="STRING" id="224013.ACX27_15200"/>
<dbReference type="Proteomes" id="UP000062645">
    <property type="component" value="Chromosome"/>
</dbReference>
<reference evidence="1 2" key="2">
    <citation type="journal article" date="2016" name="Genome Announc.">
        <title>Draft Genome Sequence of the N2-Fixing Cyanobacterium Nostoc piscinale CENA21, Isolated from the Brazilian Amazon Floodplain.</title>
        <authorList>
            <person name="Leao T."/>
            <person name="Guimaraes P.I."/>
            <person name="de Melo A.G."/>
            <person name="Ramos R.T."/>
            <person name="Leao P.N."/>
            <person name="Silva A."/>
            <person name="Fiore M.F."/>
            <person name="Schneider M.P."/>
        </authorList>
    </citation>
    <scope>NUCLEOTIDE SEQUENCE [LARGE SCALE GENOMIC DNA]</scope>
    <source>
        <strain evidence="1 2">CENA21</strain>
    </source>
</reference>
<organism evidence="1 2">
    <name type="scientific">Nostoc piscinale CENA21</name>
    <dbReference type="NCBI Taxonomy" id="224013"/>
    <lineage>
        <taxon>Bacteria</taxon>
        <taxon>Bacillati</taxon>
        <taxon>Cyanobacteriota</taxon>
        <taxon>Cyanophyceae</taxon>
        <taxon>Nostocales</taxon>
        <taxon>Nostocaceae</taxon>
        <taxon>Nostoc</taxon>
    </lineage>
</organism>
<name>A0A0M4T2V8_9NOSO</name>
<dbReference type="AlphaFoldDB" id="A0A0M4T2V8"/>
<keyword evidence="2" id="KW-1185">Reference proteome</keyword>
<proteinExistence type="predicted"/>
<sequence length="94" mass="10622">MIPASVKPSSWLEKGIQIEKVNSLNLFKLTDELQDRMQELVDKKLSDSLTPKEASELEAIGDLIFIVTYINGQIVSAAQQSQDTETWEQKLDKN</sequence>
<reference evidence="2" key="1">
    <citation type="submission" date="2015-07" db="EMBL/GenBank/DDBJ databases">
        <title>Genome Of Nitrogen-Fixing Cyanobacterium Nostoc piscinale CENA21 From Solimoes/Amazon River Floodplain Sediments And Comparative Genomics To Uncover Biosynthetic Natural Products Potential.</title>
        <authorList>
            <person name="Leao T.F."/>
            <person name="Leao P.N."/>
            <person name="Guimaraes P.I."/>
            <person name="de Melo A.G.C."/>
            <person name="Ramos R.T.J."/>
            <person name="Silva A."/>
            <person name="Fiore M.F."/>
            <person name="Schneider M.P.C."/>
        </authorList>
    </citation>
    <scope>NUCLEOTIDE SEQUENCE [LARGE SCALE GENOMIC DNA]</scope>
    <source>
        <strain evidence="2">CENA21</strain>
    </source>
</reference>
<dbReference type="KEGG" id="npz:ACX27_15200"/>
<dbReference type="RefSeq" id="WP_062294058.1">
    <property type="nucleotide sequence ID" value="NZ_CP012036.1"/>
</dbReference>
<dbReference type="PATRIC" id="fig|224013.5.peg.3668"/>
<evidence type="ECO:0000313" key="1">
    <source>
        <dbReference type="EMBL" id="ALF53895.1"/>
    </source>
</evidence>